<comment type="function">
    <text evidence="2">Catalyzes the phosphorylation of pyruvate to phosphoenolpyruvate.</text>
</comment>
<dbReference type="Gene3D" id="3.30.1490.20">
    <property type="entry name" value="ATP-grasp fold, A domain"/>
    <property type="match status" value="1"/>
</dbReference>
<gene>
    <name evidence="16" type="ORF">ENS06_01850</name>
</gene>
<reference evidence="16" key="1">
    <citation type="journal article" date="2020" name="mSystems">
        <title>Genome- and Community-Level Interaction Insights into Carbon Utilization and Element Cycling Functions of Hydrothermarchaeota in Hydrothermal Sediment.</title>
        <authorList>
            <person name="Zhou Z."/>
            <person name="Liu Y."/>
            <person name="Xu W."/>
            <person name="Pan J."/>
            <person name="Luo Z.H."/>
            <person name="Li M."/>
        </authorList>
    </citation>
    <scope>NUCLEOTIDE SEQUENCE [LARGE SCALE GENOMIC DNA]</scope>
    <source>
        <strain evidence="16">SpSt-456</strain>
    </source>
</reference>
<evidence type="ECO:0000256" key="1">
    <source>
        <dbReference type="ARBA" id="ARBA00001946"/>
    </source>
</evidence>
<feature type="domain" description="Pyruvate phosphate dikinase AMP/ATP-binding" evidence="15">
    <location>
        <begin position="191"/>
        <end position="574"/>
    </location>
</feature>
<evidence type="ECO:0000256" key="3">
    <source>
        <dbReference type="ARBA" id="ARBA00004742"/>
    </source>
</evidence>
<dbReference type="PANTHER" id="PTHR43030">
    <property type="entry name" value="PHOSPHOENOLPYRUVATE SYNTHASE"/>
    <property type="match status" value="1"/>
</dbReference>
<evidence type="ECO:0000256" key="13">
    <source>
        <dbReference type="ARBA" id="ARBA00033470"/>
    </source>
</evidence>
<keyword evidence="7" id="KW-0808">Transferase</keyword>
<evidence type="ECO:0000259" key="15">
    <source>
        <dbReference type="Pfam" id="PF01326"/>
    </source>
</evidence>
<dbReference type="GO" id="GO:0008986">
    <property type="term" value="F:pyruvate, water dikinase activity"/>
    <property type="evidence" value="ECO:0007669"/>
    <property type="project" value="UniProtKB-EC"/>
</dbReference>
<comment type="similarity">
    <text evidence="4">Belongs to the PEP-utilizing enzyme family.</text>
</comment>
<keyword evidence="10" id="KW-0418">Kinase</keyword>
<evidence type="ECO:0000256" key="14">
    <source>
        <dbReference type="ARBA" id="ARBA00047700"/>
    </source>
</evidence>
<evidence type="ECO:0000256" key="4">
    <source>
        <dbReference type="ARBA" id="ARBA00007837"/>
    </source>
</evidence>
<accession>A0A832ECC6</accession>
<keyword evidence="11" id="KW-0067">ATP-binding</keyword>
<sequence>MINVPSEQLIGLIRTYRLQQRIMAHPNLAESIRSLLIRSLLERGIVSPSWFERMVQDAVRALNLADDAEHRREVSDALTDILSAHAFSEKEIQDHIRLAQKLEKFHILNRVVNTEGATSKQIKKALKDFCAVPQGDLSIPPSEAEGVRVALISHFISNQLPFVGIAKKHITIRDIDEMVDHAYWNPRRSGKVGGKAAGMLLAYKILLPRLAPKDPELEQFLRIPESYYFNSGIFSDFIDYNNLHWFHSQKYKTREVIEEEYKHISELFARGAFPPDMVAMFRRFLERLGEWPLILRSSSLLEDNFGHAFSGKYDSVFLANRGPLEKRLEEFIWGLKRVHMSTYAPAPILYRRDHNLLDFDEKMSVLVQKVVGAQYGDYFFPLASGVAFSRNTYRWSPKIREEDGMARLVFGLGTRAVERVGQDYPRLVALSHPDMRPEVSARNIVKYSQRLVDVINLRSGRVETVSVCDLLPHLPPDAAYWVVSGVDDDHVWSPLYKNHVVSPDTAVVTFDNLLRRSPFAGLLRKILRRLEEAYDHPVDVEFAWHEDRLFLLQCRTLAVREELAQVDIPTDIPEERIVFTNSKVLFNAVVCNLDYVVYVDPKAYGRLRDLSVKAAVGRVVGRINRALQGKRYALFGPGRWGTNDLHLGVRVGYEDINHALVLGEIAFESEGVTPEVSFGTHFFSDLVEAQIVPVAVFPDDPQEVFREEFFAAPPHNLLGEICPEEAQWETVIKIVRVPEAYAGLKLHVYQDAHRQRGMGFLGPKQPRGG</sequence>
<proteinExistence type="inferred from homology"/>
<dbReference type="PANTHER" id="PTHR43030:SF1">
    <property type="entry name" value="PHOSPHOENOLPYRUVATE SYNTHASE"/>
    <property type="match status" value="1"/>
</dbReference>
<dbReference type="InterPro" id="IPR006319">
    <property type="entry name" value="PEP_synth"/>
</dbReference>
<keyword evidence="9" id="KW-0547">Nucleotide-binding</keyword>
<evidence type="ECO:0000256" key="11">
    <source>
        <dbReference type="ARBA" id="ARBA00022840"/>
    </source>
</evidence>
<evidence type="ECO:0000256" key="2">
    <source>
        <dbReference type="ARBA" id="ARBA00002988"/>
    </source>
</evidence>
<dbReference type="InterPro" id="IPR013815">
    <property type="entry name" value="ATP_grasp_subdomain_1"/>
</dbReference>
<evidence type="ECO:0000256" key="8">
    <source>
        <dbReference type="ARBA" id="ARBA00022723"/>
    </source>
</evidence>
<dbReference type="SUPFAM" id="SSF56059">
    <property type="entry name" value="Glutathione synthetase ATP-binding domain-like"/>
    <property type="match status" value="1"/>
</dbReference>
<evidence type="ECO:0000256" key="6">
    <source>
        <dbReference type="ARBA" id="ARBA00021623"/>
    </source>
</evidence>
<dbReference type="EMBL" id="DSTK01000009">
    <property type="protein sequence ID" value="HFK96051.1"/>
    <property type="molecule type" value="Genomic_DNA"/>
</dbReference>
<evidence type="ECO:0000256" key="7">
    <source>
        <dbReference type="ARBA" id="ARBA00022679"/>
    </source>
</evidence>
<evidence type="ECO:0000256" key="5">
    <source>
        <dbReference type="ARBA" id="ARBA00011996"/>
    </source>
</evidence>
<evidence type="ECO:0000313" key="16">
    <source>
        <dbReference type="EMBL" id="HFK96051.1"/>
    </source>
</evidence>
<dbReference type="Gene3D" id="3.30.470.20">
    <property type="entry name" value="ATP-grasp fold, B domain"/>
    <property type="match status" value="1"/>
</dbReference>
<dbReference type="GO" id="GO:0046872">
    <property type="term" value="F:metal ion binding"/>
    <property type="evidence" value="ECO:0007669"/>
    <property type="project" value="UniProtKB-KW"/>
</dbReference>
<comment type="cofactor">
    <cofactor evidence="1">
        <name>Mg(2+)</name>
        <dbReference type="ChEBI" id="CHEBI:18420"/>
    </cofactor>
</comment>
<dbReference type="AlphaFoldDB" id="A0A832ECC6"/>
<dbReference type="Pfam" id="PF01326">
    <property type="entry name" value="PPDK_N"/>
    <property type="match status" value="1"/>
</dbReference>
<evidence type="ECO:0000256" key="10">
    <source>
        <dbReference type="ARBA" id="ARBA00022777"/>
    </source>
</evidence>
<protein>
    <recommendedName>
        <fullName evidence="6">Phosphoenolpyruvate synthase</fullName>
        <ecNumber evidence="5">2.7.9.2</ecNumber>
    </recommendedName>
    <alternativeName>
        <fullName evidence="13">Pyruvate, water dikinase</fullName>
    </alternativeName>
</protein>
<dbReference type="GO" id="GO:0005524">
    <property type="term" value="F:ATP binding"/>
    <property type="evidence" value="ECO:0007669"/>
    <property type="project" value="UniProtKB-KW"/>
</dbReference>
<evidence type="ECO:0000256" key="9">
    <source>
        <dbReference type="ARBA" id="ARBA00022741"/>
    </source>
</evidence>
<dbReference type="InterPro" id="IPR002192">
    <property type="entry name" value="PPDK_AMP/ATP-bd"/>
</dbReference>
<keyword evidence="8" id="KW-0479">Metal-binding</keyword>
<comment type="catalytic activity">
    <reaction evidence="14">
        <text>pyruvate + ATP + H2O = phosphoenolpyruvate + AMP + phosphate + 2 H(+)</text>
        <dbReference type="Rhea" id="RHEA:11364"/>
        <dbReference type="ChEBI" id="CHEBI:15361"/>
        <dbReference type="ChEBI" id="CHEBI:15377"/>
        <dbReference type="ChEBI" id="CHEBI:15378"/>
        <dbReference type="ChEBI" id="CHEBI:30616"/>
        <dbReference type="ChEBI" id="CHEBI:43474"/>
        <dbReference type="ChEBI" id="CHEBI:58702"/>
        <dbReference type="ChEBI" id="CHEBI:456215"/>
        <dbReference type="EC" id="2.7.9.2"/>
    </reaction>
</comment>
<keyword evidence="12" id="KW-0460">Magnesium</keyword>
<comment type="caution">
    <text evidence="16">The sequence shown here is derived from an EMBL/GenBank/DDBJ whole genome shotgun (WGS) entry which is preliminary data.</text>
</comment>
<name>A0A832ECC6_9BACT</name>
<organism evidence="16">
    <name type="scientific">Desulfacinum infernum</name>
    <dbReference type="NCBI Taxonomy" id="35837"/>
    <lineage>
        <taxon>Bacteria</taxon>
        <taxon>Pseudomonadati</taxon>
        <taxon>Thermodesulfobacteriota</taxon>
        <taxon>Syntrophobacteria</taxon>
        <taxon>Syntrophobacterales</taxon>
        <taxon>Syntrophobacteraceae</taxon>
        <taxon>Desulfacinum</taxon>
    </lineage>
</organism>
<evidence type="ECO:0000256" key="12">
    <source>
        <dbReference type="ARBA" id="ARBA00022842"/>
    </source>
</evidence>
<dbReference type="EC" id="2.7.9.2" evidence="5"/>
<comment type="pathway">
    <text evidence="3">Carbohydrate biosynthesis; gluconeogenesis.</text>
</comment>